<reference evidence="1" key="1">
    <citation type="journal article" date="2013" name="BMC Genomics">
        <title>Unscrambling butterfly oogenesis.</title>
        <authorList>
            <person name="Carter J.M."/>
            <person name="Baker S.C."/>
            <person name="Pink R."/>
            <person name="Carter D.R."/>
            <person name="Collins A."/>
            <person name="Tomlin J."/>
            <person name="Gibbs M."/>
            <person name="Breuker C.J."/>
        </authorList>
    </citation>
    <scope>NUCLEOTIDE SEQUENCE</scope>
    <source>
        <tissue evidence="1">Ovary</tissue>
    </source>
</reference>
<accession>S4PXF7</accession>
<sequence length="72" mass="8275">MWCNQSEVVKNSFRNITSLLSTDGSPLLCISRIIGMTSVRFCTYVYLFDGAEVNYFLYRTIEDVPSSTIPYF</sequence>
<protein>
    <submittedName>
        <fullName evidence="1">Uncharacterized protein</fullName>
    </submittedName>
</protein>
<organism evidence="1">
    <name type="scientific">Pararge aegeria</name>
    <name type="common">speckled wood butterfly</name>
    <dbReference type="NCBI Taxonomy" id="116150"/>
    <lineage>
        <taxon>Eukaryota</taxon>
        <taxon>Metazoa</taxon>
        <taxon>Ecdysozoa</taxon>
        <taxon>Arthropoda</taxon>
        <taxon>Hexapoda</taxon>
        <taxon>Insecta</taxon>
        <taxon>Pterygota</taxon>
        <taxon>Neoptera</taxon>
        <taxon>Endopterygota</taxon>
        <taxon>Lepidoptera</taxon>
        <taxon>Glossata</taxon>
        <taxon>Ditrysia</taxon>
        <taxon>Papilionoidea</taxon>
        <taxon>Nymphalidae</taxon>
        <taxon>Satyrinae</taxon>
        <taxon>Satyrini</taxon>
        <taxon>Parargina</taxon>
        <taxon>Pararge</taxon>
    </lineage>
</organism>
<reference evidence="1" key="2">
    <citation type="submission" date="2013-05" db="EMBL/GenBank/DDBJ databases">
        <authorList>
            <person name="Carter J.-M."/>
            <person name="Baker S.C."/>
            <person name="Pink R."/>
            <person name="Carter D.R.F."/>
            <person name="Collins A."/>
            <person name="Tomlin J."/>
            <person name="Gibbs M."/>
            <person name="Breuker C.J."/>
        </authorList>
    </citation>
    <scope>NUCLEOTIDE SEQUENCE</scope>
    <source>
        <tissue evidence="1">Ovary</tissue>
    </source>
</reference>
<proteinExistence type="predicted"/>
<dbReference type="AlphaFoldDB" id="S4PXF7"/>
<dbReference type="EMBL" id="GAIX01005118">
    <property type="protein sequence ID" value="JAA87442.1"/>
    <property type="molecule type" value="Transcribed_RNA"/>
</dbReference>
<evidence type="ECO:0000313" key="1">
    <source>
        <dbReference type="EMBL" id="JAA87442.1"/>
    </source>
</evidence>
<name>S4PXF7_9NEOP</name>